<dbReference type="PROSITE" id="PS50042">
    <property type="entry name" value="CNMP_BINDING_3"/>
    <property type="match status" value="1"/>
</dbReference>
<evidence type="ECO:0000313" key="3">
    <source>
        <dbReference type="Proteomes" id="UP001430700"/>
    </source>
</evidence>
<feature type="domain" description="Cyclic nucleotide-binding" evidence="1">
    <location>
        <begin position="23"/>
        <end position="69"/>
    </location>
</feature>
<dbReference type="Pfam" id="PF00027">
    <property type="entry name" value="cNMP_binding"/>
    <property type="match status" value="1"/>
</dbReference>
<organism evidence="2 3">
    <name type="scientific">Flavobacterium lipolyticum</name>
    <dbReference type="NCBI Taxonomy" id="2893754"/>
    <lineage>
        <taxon>Bacteria</taxon>
        <taxon>Pseudomonadati</taxon>
        <taxon>Bacteroidota</taxon>
        <taxon>Flavobacteriia</taxon>
        <taxon>Flavobacteriales</taxon>
        <taxon>Flavobacteriaceae</taxon>
        <taxon>Flavobacterium</taxon>
    </lineage>
</organism>
<dbReference type="EMBL" id="JAJJMN010000001">
    <property type="protein sequence ID" value="MCC9016175.1"/>
    <property type="molecule type" value="Genomic_DNA"/>
</dbReference>
<dbReference type="SUPFAM" id="SSF51206">
    <property type="entry name" value="cAMP-binding domain-like"/>
    <property type="match status" value="1"/>
</dbReference>
<gene>
    <name evidence="2" type="ORF">LNQ34_00050</name>
</gene>
<dbReference type="SMART" id="SM00100">
    <property type="entry name" value="cNMP"/>
    <property type="match status" value="1"/>
</dbReference>
<comment type="caution">
    <text evidence="2">The sequence shown here is derived from an EMBL/GenBank/DDBJ whole genome shotgun (WGS) entry which is preliminary data.</text>
</comment>
<sequence length="200" mass="23444">MITFKNRIHTEKMNSYLTKIDAFINTLDQETLAALNNISTTRTLKKGAFLLRQDEICSKSYFIEEGIVRKYYLDDGKEITTELYFKDDIAVSFNSYCLQTTSNEFIQAVTDITVSQTDFKGFQNAKKQFPKLTELDLMLTEYYVIWLEDRLFQFRTLDATTRYLKLTKEHSHIIKNIQLTHIASYLGISLETLSRIRSRI</sequence>
<proteinExistence type="predicted"/>
<name>A0ABS8LUB2_9FLAO</name>
<dbReference type="RefSeq" id="WP_229998273.1">
    <property type="nucleotide sequence ID" value="NZ_JAJJMN010000001.1"/>
</dbReference>
<dbReference type="InterPro" id="IPR014710">
    <property type="entry name" value="RmlC-like_jellyroll"/>
</dbReference>
<dbReference type="InterPro" id="IPR018490">
    <property type="entry name" value="cNMP-bd_dom_sf"/>
</dbReference>
<keyword evidence="3" id="KW-1185">Reference proteome</keyword>
<protein>
    <submittedName>
        <fullName evidence="2">Crp/Fnr family transcriptional regulator</fullName>
    </submittedName>
</protein>
<dbReference type="InterPro" id="IPR000595">
    <property type="entry name" value="cNMP-bd_dom"/>
</dbReference>
<evidence type="ECO:0000313" key="2">
    <source>
        <dbReference type="EMBL" id="MCC9016175.1"/>
    </source>
</evidence>
<evidence type="ECO:0000259" key="1">
    <source>
        <dbReference type="PROSITE" id="PS50042"/>
    </source>
</evidence>
<dbReference type="CDD" id="cd00038">
    <property type="entry name" value="CAP_ED"/>
    <property type="match status" value="1"/>
</dbReference>
<reference evidence="2" key="1">
    <citation type="submission" date="2021-11" db="EMBL/GenBank/DDBJ databases">
        <title>Description of novel Flavobacterium species.</title>
        <authorList>
            <person name="Saticioglu I.B."/>
            <person name="Ay H."/>
            <person name="Altun S."/>
            <person name="Duman M."/>
        </authorList>
    </citation>
    <scope>NUCLEOTIDE SEQUENCE</scope>
    <source>
        <strain evidence="2">F-126</strain>
    </source>
</reference>
<accession>A0ABS8LUB2</accession>
<dbReference type="Proteomes" id="UP001430700">
    <property type="component" value="Unassembled WGS sequence"/>
</dbReference>
<dbReference type="Gene3D" id="2.60.120.10">
    <property type="entry name" value="Jelly Rolls"/>
    <property type="match status" value="1"/>
</dbReference>